<proteinExistence type="predicted"/>
<name>A0ACC3CU59_9PEZI</name>
<evidence type="ECO:0000313" key="2">
    <source>
        <dbReference type="Proteomes" id="UP001186974"/>
    </source>
</evidence>
<keyword evidence="2" id="KW-1185">Reference proteome</keyword>
<protein>
    <submittedName>
        <fullName evidence="1">Uncharacterized protein</fullName>
    </submittedName>
</protein>
<dbReference type="EMBL" id="JAWDJW010011808">
    <property type="protein sequence ID" value="KAK3044536.1"/>
    <property type="molecule type" value="Genomic_DNA"/>
</dbReference>
<dbReference type="Proteomes" id="UP001186974">
    <property type="component" value="Unassembled WGS sequence"/>
</dbReference>
<sequence>VEDQVVYLYNFRLGRNISSYGTCCASMNGIAPEIVRRADELILIAARGGDLVSACAKMPAEDARELEEAEKVARDFLAADVGVESDVDARKLLEEILSVSETTVGRSKWASIEHEMFDTTTTDYGIEDTTTS</sequence>
<accession>A0ACC3CU59</accession>
<reference evidence="1" key="1">
    <citation type="submission" date="2024-09" db="EMBL/GenBank/DDBJ databases">
        <title>Black Yeasts Isolated from many extreme environments.</title>
        <authorList>
            <person name="Coleine C."/>
            <person name="Stajich J.E."/>
            <person name="Selbmann L."/>
        </authorList>
    </citation>
    <scope>NUCLEOTIDE SEQUENCE</scope>
    <source>
        <strain evidence="1">CCFEE 5737</strain>
    </source>
</reference>
<evidence type="ECO:0000313" key="1">
    <source>
        <dbReference type="EMBL" id="KAK3044536.1"/>
    </source>
</evidence>
<organism evidence="1 2">
    <name type="scientific">Coniosporium uncinatum</name>
    <dbReference type="NCBI Taxonomy" id="93489"/>
    <lineage>
        <taxon>Eukaryota</taxon>
        <taxon>Fungi</taxon>
        <taxon>Dikarya</taxon>
        <taxon>Ascomycota</taxon>
        <taxon>Pezizomycotina</taxon>
        <taxon>Dothideomycetes</taxon>
        <taxon>Dothideomycetes incertae sedis</taxon>
        <taxon>Coniosporium</taxon>
    </lineage>
</organism>
<gene>
    <name evidence="1" type="ORF">LTS18_001001</name>
</gene>
<feature type="non-terminal residue" evidence="1">
    <location>
        <position position="1"/>
    </location>
</feature>
<comment type="caution">
    <text evidence="1">The sequence shown here is derived from an EMBL/GenBank/DDBJ whole genome shotgun (WGS) entry which is preliminary data.</text>
</comment>